<dbReference type="GO" id="GO:0009229">
    <property type="term" value="P:thiamine diphosphate biosynthetic process"/>
    <property type="evidence" value="ECO:0007669"/>
    <property type="project" value="UniProtKB-UniPathway"/>
</dbReference>
<name>A0A255GQ69_9ACTN</name>
<dbReference type="InterPro" id="IPR012727">
    <property type="entry name" value="Gly_oxidase_ThiO"/>
</dbReference>
<keyword evidence="3" id="KW-0560">Oxidoreductase</keyword>
<dbReference type="Proteomes" id="UP000215896">
    <property type="component" value="Unassembled WGS sequence"/>
</dbReference>
<gene>
    <name evidence="8" type="primary">thiO</name>
    <name evidence="8" type="ORF">CGZ94_02570</name>
</gene>
<proteinExistence type="predicted"/>
<evidence type="ECO:0000256" key="5">
    <source>
        <dbReference type="ARBA" id="ARBA00050018"/>
    </source>
</evidence>
<evidence type="ECO:0000313" key="9">
    <source>
        <dbReference type="Proteomes" id="UP000215896"/>
    </source>
</evidence>
<dbReference type="EMBL" id="NMVO01000001">
    <property type="protein sequence ID" value="OYO17958.1"/>
    <property type="molecule type" value="Genomic_DNA"/>
</dbReference>
<comment type="pathway">
    <text evidence="1">Cofactor biosynthesis; thiamine diphosphate biosynthesis.</text>
</comment>
<evidence type="ECO:0000256" key="6">
    <source>
        <dbReference type="SAM" id="MobiDB-lite"/>
    </source>
</evidence>
<dbReference type="GO" id="GO:0050660">
    <property type="term" value="F:flavin adenine dinucleotide binding"/>
    <property type="evidence" value="ECO:0007669"/>
    <property type="project" value="InterPro"/>
</dbReference>
<dbReference type="Gene3D" id="3.30.9.10">
    <property type="entry name" value="D-Amino Acid Oxidase, subunit A, domain 2"/>
    <property type="match status" value="1"/>
</dbReference>
<dbReference type="AlphaFoldDB" id="A0A255GQ69"/>
<dbReference type="Pfam" id="PF01266">
    <property type="entry name" value="DAO"/>
    <property type="match status" value="1"/>
</dbReference>
<sequence length="394" mass="40990">MESRILCGFRDSELDAIVVGAGIAGLAAAWGLSRRGHRVTIVSDDAADAASPVAGGMLAPGSELDYGEDDLHESAVRSLAAWPEFAGEIEEQSGASIGFGTPGTLAVALDRDEDAVLARHADLLQDHGIDHELLTGREAHRAEPALRSRIAGALRVPGEASVVPESALAALRAALEQQGARFATGSAELLGDQHGVHGVRLGGVPITAPVVVLAAGHRSRTLAASIDLPVPVRPVKGEILTLRPDAEVPQAMIRARIDNHPIYLVPRPDGTLLAGATTWDTGETDTRPTVRAALDLLGAAAELVPGLRDAEVVAHRVGLRPGTPDNRPLVGPTEVPGLLLATGHFRHGFLLAPETARQVGDAVPDLRAPEDVASTRSSLARSADVGTRSDDVEV</sequence>
<dbReference type="EC" id="1.4.3.19" evidence="5"/>
<dbReference type="NCBIfam" id="TIGR02352">
    <property type="entry name" value="thiamin_ThiO"/>
    <property type="match status" value="1"/>
</dbReference>
<comment type="caution">
    <text evidence="8">The sequence shown here is derived from an EMBL/GenBank/DDBJ whole genome shotgun (WGS) entry which is preliminary data.</text>
</comment>
<dbReference type="SUPFAM" id="SSF54373">
    <property type="entry name" value="FAD-linked reductases, C-terminal domain"/>
    <property type="match status" value="1"/>
</dbReference>
<dbReference type="RefSeq" id="WP_094404728.1">
    <property type="nucleotide sequence ID" value="NZ_NMVM01000001.1"/>
</dbReference>
<dbReference type="GO" id="GO:0005737">
    <property type="term" value="C:cytoplasm"/>
    <property type="evidence" value="ECO:0007669"/>
    <property type="project" value="TreeGrafter"/>
</dbReference>
<accession>A0A255GQ69</accession>
<evidence type="ECO:0000256" key="2">
    <source>
        <dbReference type="ARBA" id="ARBA00022977"/>
    </source>
</evidence>
<dbReference type="PANTHER" id="PTHR13847:SF289">
    <property type="entry name" value="GLYCINE OXIDASE"/>
    <property type="match status" value="1"/>
</dbReference>
<evidence type="ECO:0000313" key="8">
    <source>
        <dbReference type="EMBL" id="OYO17958.1"/>
    </source>
</evidence>
<accession>A0A4R6LQV4</accession>
<protein>
    <recommendedName>
        <fullName evidence="5">glycine oxidase</fullName>
        <ecNumber evidence="5">1.4.3.19</ecNumber>
    </recommendedName>
</protein>
<dbReference type="InterPro" id="IPR036188">
    <property type="entry name" value="FAD/NAD-bd_sf"/>
</dbReference>
<evidence type="ECO:0000259" key="7">
    <source>
        <dbReference type="Pfam" id="PF01266"/>
    </source>
</evidence>
<dbReference type="GO" id="GO:0043799">
    <property type="term" value="F:glycine oxidase activity"/>
    <property type="evidence" value="ECO:0007669"/>
    <property type="project" value="UniProtKB-EC"/>
</dbReference>
<dbReference type="OrthoDB" id="3214401at2"/>
<dbReference type="PANTHER" id="PTHR13847">
    <property type="entry name" value="SARCOSINE DEHYDROGENASE-RELATED"/>
    <property type="match status" value="1"/>
</dbReference>
<dbReference type="SUPFAM" id="SSF51905">
    <property type="entry name" value="FAD/NAD(P)-binding domain"/>
    <property type="match status" value="1"/>
</dbReference>
<dbReference type="InterPro" id="IPR006076">
    <property type="entry name" value="FAD-dep_OxRdtase"/>
</dbReference>
<feature type="region of interest" description="Disordered" evidence="6">
    <location>
        <begin position="367"/>
        <end position="394"/>
    </location>
</feature>
<reference evidence="8 9" key="1">
    <citation type="submission" date="2017-07" db="EMBL/GenBank/DDBJ databases">
        <title>Draft whole genome sequences of clinical Proprionibacteriaceae strains.</title>
        <authorList>
            <person name="Bernier A.-M."/>
            <person name="Bernard K."/>
            <person name="Domingo M.-C."/>
        </authorList>
    </citation>
    <scope>NUCLEOTIDE SEQUENCE [LARGE SCALE GENOMIC DNA]</scope>
    <source>
        <strain evidence="8 9">NML 030167</strain>
    </source>
</reference>
<keyword evidence="9" id="KW-1185">Reference proteome</keyword>
<keyword evidence="2" id="KW-0784">Thiamine biosynthesis</keyword>
<feature type="domain" description="FAD dependent oxidoreductase" evidence="7">
    <location>
        <begin position="15"/>
        <end position="360"/>
    </location>
</feature>
<evidence type="ECO:0000256" key="3">
    <source>
        <dbReference type="ARBA" id="ARBA00023002"/>
    </source>
</evidence>
<dbReference type="UniPathway" id="UPA00060"/>
<dbReference type="GO" id="GO:0009228">
    <property type="term" value="P:thiamine biosynthetic process"/>
    <property type="evidence" value="ECO:0007669"/>
    <property type="project" value="UniProtKB-KW"/>
</dbReference>
<evidence type="ECO:0000256" key="1">
    <source>
        <dbReference type="ARBA" id="ARBA00004948"/>
    </source>
</evidence>
<comment type="catalytic activity">
    <reaction evidence="4">
        <text>glycine + O2 + H2O = glyoxylate + H2O2 + NH4(+)</text>
        <dbReference type="Rhea" id="RHEA:11532"/>
        <dbReference type="ChEBI" id="CHEBI:15377"/>
        <dbReference type="ChEBI" id="CHEBI:15379"/>
        <dbReference type="ChEBI" id="CHEBI:16240"/>
        <dbReference type="ChEBI" id="CHEBI:28938"/>
        <dbReference type="ChEBI" id="CHEBI:36655"/>
        <dbReference type="ChEBI" id="CHEBI:57305"/>
        <dbReference type="EC" id="1.4.3.19"/>
    </reaction>
</comment>
<organism evidence="8 9">
    <name type="scientific">Enemella evansiae</name>
    <dbReference type="NCBI Taxonomy" id="2016499"/>
    <lineage>
        <taxon>Bacteria</taxon>
        <taxon>Bacillati</taxon>
        <taxon>Actinomycetota</taxon>
        <taxon>Actinomycetes</taxon>
        <taxon>Propionibacteriales</taxon>
        <taxon>Propionibacteriaceae</taxon>
        <taxon>Enemella</taxon>
    </lineage>
</organism>
<evidence type="ECO:0000256" key="4">
    <source>
        <dbReference type="ARBA" id="ARBA00049872"/>
    </source>
</evidence>
<dbReference type="Gene3D" id="3.50.50.60">
    <property type="entry name" value="FAD/NAD(P)-binding domain"/>
    <property type="match status" value="1"/>
</dbReference>